<dbReference type="RefSeq" id="WP_153538730.1">
    <property type="nucleotide sequence ID" value="NZ_WEGH01000004.1"/>
</dbReference>
<protein>
    <submittedName>
        <fullName evidence="1">Uncharacterized protein</fullName>
    </submittedName>
</protein>
<proteinExistence type="predicted"/>
<dbReference type="Proteomes" id="UP000487268">
    <property type="component" value="Unassembled WGS sequence"/>
</dbReference>
<sequence length="261" mass="27874">MLYPEPPHLELAFFHEGVPEERLLADVCRRLAAAGAVATGRLQVAPQGLRFGRPTDIGAEGDEIHVPAEQVWSRLDGEVPGHRVMRAGFELRPLGLVVATYNRGAAGRHPVALLTNADAIEFPESEWSSRQRKKAKRFSAAVVPLMKDICEAVGPLYASLGVEATLLGPERLAASDSGPGDVFVADRLLAYDPRLADKLAQCFSGGHVDAWATGTYHSSWAPFNDSWTTAEDPALPARSGRLLGAAAASFMRDQGAGGQPA</sequence>
<gene>
    <name evidence="1" type="ORF">ACRB68_62020</name>
</gene>
<evidence type="ECO:0000313" key="2">
    <source>
        <dbReference type="Proteomes" id="UP000487268"/>
    </source>
</evidence>
<dbReference type="OrthoDB" id="3819227at2"/>
<comment type="caution">
    <text evidence="1">The sequence shown here is derived from an EMBL/GenBank/DDBJ whole genome shotgun (WGS) entry which is preliminary data.</text>
</comment>
<evidence type="ECO:0000313" key="1">
    <source>
        <dbReference type="EMBL" id="MQY08096.1"/>
    </source>
</evidence>
<organism evidence="1 2">
    <name type="scientific">Actinomadura macrotermitis</name>
    <dbReference type="NCBI Taxonomy" id="2585200"/>
    <lineage>
        <taxon>Bacteria</taxon>
        <taxon>Bacillati</taxon>
        <taxon>Actinomycetota</taxon>
        <taxon>Actinomycetes</taxon>
        <taxon>Streptosporangiales</taxon>
        <taxon>Thermomonosporaceae</taxon>
        <taxon>Actinomadura</taxon>
    </lineage>
</organism>
<dbReference type="EMBL" id="WEGH01000004">
    <property type="protein sequence ID" value="MQY08096.1"/>
    <property type="molecule type" value="Genomic_DNA"/>
</dbReference>
<keyword evidence="2" id="KW-1185">Reference proteome</keyword>
<name>A0A7K0C3Z3_9ACTN</name>
<dbReference type="AlphaFoldDB" id="A0A7K0C3Z3"/>
<accession>A0A7K0C3Z3</accession>
<reference evidence="1 2" key="1">
    <citation type="submission" date="2019-10" db="EMBL/GenBank/DDBJ databases">
        <title>Actinomadura rubteroloni sp. nov. and Actinomadura macrotermitis sp. nov., isolated from the gut of fungus growing-termite Macrotermes natalensis.</title>
        <authorList>
            <person name="Benndorf R."/>
            <person name="Martin K."/>
            <person name="Kuefner M."/>
            <person name="De Beer W."/>
            <person name="Kaster A.-K."/>
            <person name="Vollmers J."/>
            <person name="Poulsen M."/>
            <person name="Beemelmanns C."/>
        </authorList>
    </citation>
    <scope>NUCLEOTIDE SEQUENCE [LARGE SCALE GENOMIC DNA]</scope>
    <source>
        <strain evidence="1 2">RB68</strain>
    </source>
</reference>